<keyword evidence="2" id="KW-1185">Reference proteome</keyword>
<protein>
    <submittedName>
        <fullName evidence="1">Uncharacterized protein</fullName>
    </submittedName>
</protein>
<accession>A0A1I0KP52</accession>
<evidence type="ECO:0000313" key="2">
    <source>
        <dbReference type="Proteomes" id="UP000199361"/>
    </source>
</evidence>
<gene>
    <name evidence="1" type="ORF">SAMN05421811_1097</name>
</gene>
<reference evidence="1 2" key="1">
    <citation type="submission" date="2016-10" db="EMBL/GenBank/DDBJ databases">
        <authorList>
            <person name="de Groot N.N."/>
        </authorList>
    </citation>
    <scope>NUCLEOTIDE SEQUENCE [LARGE SCALE GENOMIC DNA]</scope>
    <source>
        <strain evidence="1 2">CGMCC 4.5598</strain>
    </source>
</reference>
<dbReference type="EMBL" id="FOHX01000009">
    <property type="protein sequence ID" value="SEU27344.1"/>
    <property type="molecule type" value="Genomic_DNA"/>
</dbReference>
<evidence type="ECO:0000313" key="1">
    <source>
        <dbReference type="EMBL" id="SEU27344.1"/>
    </source>
</evidence>
<proteinExistence type="predicted"/>
<organism evidence="1 2">
    <name type="scientific">Nonomuraea wenchangensis</name>
    <dbReference type="NCBI Taxonomy" id="568860"/>
    <lineage>
        <taxon>Bacteria</taxon>
        <taxon>Bacillati</taxon>
        <taxon>Actinomycetota</taxon>
        <taxon>Actinomycetes</taxon>
        <taxon>Streptosporangiales</taxon>
        <taxon>Streptosporangiaceae</taxon>
        <taxon>Nonomuraea</taxon>
    </lineage>
</organism>
<name>A0A1I0KP52_9ACTN</name>
<sequence length="177" mass="19361">MGFGEVLWVRRSESLAVLLGSLGRLTSYGLRLTHPQTGGVRYLAECGPMETTLDALLTEVNLPRPLTLQLWINVDTDVLTSVSTHGGMVVVEFDLDGLTTDEAHRAVAAVLWLAVTDTASLGLVVDSRLPDTGTEWEGFFLNGSTAEPHMPELLWQPQASSLRLAPQSWLFQAHDHI</sequence>
<dbReference type="AlphaFoldDB" id="A0A1I0KP52"/>
<dbReference type="Proteomes" id="UP000199361">
    <property type="component" value="Unassembled WGS sequence"/>
</dbReference>